<gene>
    <name evidence="3" type="ORF">SRIM_025050</name>
</gene>
<dbReference type="InterPro" id="IPR011335">
    <property type="entry name" value="Restrct_endonuc-II-like"/>
</dbReference>
<protein>
    <submittedName>
        <fullName evidence="3">Uma2 family endonuclease</fullName>
    </submittedName>
</protein>
<dbReference type="PANTHER" id="PTHR35400">
    <property type="entry name" value="SLR1083 PROTEIN"/>
    <property type="match status" value="1"/>
</dbReference>
<reference evidence="3" key="2">
    <citation type="submission" date="2020-01" db="EMBL/GenBank/DDBJ databases">
        <authorList>
            <person name="Algora L."/>
            <person name="Schniete J.K."/>
            <person name="MacFadyen A."/>
            <person name="Hoskisson P.A."/>
            <person name="Hunter I.S."/>
            <person name="Herron P.R."/>
        </authorList>
    </citation>
    <scope>NUCLEOTIDE SEQUENCE</scope>
    <source>
        <strain evidence="3">ATCC 10970</strain>
    </source>
</reference>
<dbReference type="EMBL" id="CP048261">
    <property type="protein sequence ID" value="QST82994.1"/>
    <property type="molecule type" value="Genomic_DNA"/>
</dbReference>
<dbReference type="Pfam" id="PF05685">
    <property type="entry name" value="Uma2"/>
    <property type="match status" value="1"/>
</dbReference>
<sequence>MRTPVPLAEPHPDPPTRHELLDGTRVPRPPQTLFRMRAIRLLEWCLLAQAPAASDVLRQFAIALDKRNHPEPDVLVTRPGVDMSAQQTHLDPQDVTLVIEIVSEDTADRDREATRMYAAHGIRHFWRVEEGSEGLPVVYVHELDPATRTYVRTGIHRNRLKLAEPFAIDIDLTAIGHRR</sequence>
<evidence type="ECO:0000313" key="3">
    <source>
        <dbReference type="EMBL" id="QST82994.1"/>
    </source>
</evidence>
<evidence type="ECO:0000256" key="1">
    <source>
        <dbReference type="SAM" id="MobiDB-lite"/>
    </source>
</evidence>
<keyword evidence="3" id="KW-0255">Endonuclease</keyword>
<organism evidence="3 4">
    <name type="scientific">Streptomyces rimosus subsp. rimosus (strain ATCC 10970 / DSM 40260 / JCM 4667 / NRRL 2234)</name>
    <dbReference type="NCBI Taxonomy" id="1265868"/>
    <lineage>
        <taxon>Bacteria</taxon>
        <taxon>Bacillati</taxon>
        <taxon>Actinomycetota</taxon>
        <taxon>Actinomycetes</taxon>
        <taxon>Kitasatosporales</taxon>
        <taxon>Streptomycetaceae</taxon>
        <taxon>Streptomyces</taxon>
    </lineage>
</organism>
<feature type="region of interest" description="Disordered" evidence="1">
    <location>
        <begin position="1"/>
        <end position="26"/>
    </location>
</feature>
<accession>A0A8A1UWS0</accession>
<dbReference type="SUPFAM" id="SSF52980">
    <property type="entry name" value="Restriction endonuclease-like"/>
    <property type="match status" value="1"/>
</dbReference>
<feature type="compositionally biased region" description="Basic and acidic residues" evidence="1">
    <location>
        <begin position="10"/>
        <end position="22"/>
    </location>
</feature>
<dbReference type="GO" id="GO:0004519">
    <property type="term" value="F:endonuclease activity"/>
    <property type="evidence" value="ECO:0007669"/>
    <property type="project" value="UniProtKB-KW"/>
</dbReference>
<proteinExistence type="predicted"/>
<reference evidence="3" key="1">
    <citation type="submission" date="2012-12" db="EMBL/GenBank/DDBJ databases">
        <authorList>
            <person name="Pethick F.E."/>
            <person name="MacFadyen A.C."/>
            <person name="Tang Z."/>
            <person name="Sangal V."/>
            <person name="Tze-Tze L."/>
            <person name="Chu J."/>
            <person name="Guo M."/>
            <person name="Kirby R."/>
            <person name="Hoskisson P.A."/>
            <person name="Herron P.R."/>
            <person name="Hunter I.S."/>
        </authorList>
    </citation>
    <scope>NUCLEOTIDE SEQUENCE</scope>
    <source>
        <strain evidence="3">ATCC 10970</strain>
    </source>
</reference>
<dbReference type="InterPro" id="IPR008538">
    <property type="entry name" value="Uma2"/>
</dbReference>
<dbReference type="InterPro" id="IPR012296">
    <property type="entry name" value="Nuclease_put_TT1808"/>
</dbReference>
<dbReference type="CDD" id="cd06260">
    <property type="entry name" value="DUF820-like"/>
    <property type="match status" value="1"/>
</dbReference>
<dbReference type="Gene3D" id="3.90.1570.10">
    <property type="entry name" value="tt1808, chain A"/>
    <property type="match status" value="1"/>
</dbReference>
<dbReference type="Proteomes" id="UP000011074">
    <property type="component" value="Chromosome"/>
</dbReference>
<dbReference type="PANTHER" id="PTHR35400:SF3">
    <property type="entry name" value="SLL1072 PROTEIN"/>
    <property type="match status" value="1"/>
</dbReference>
<reference evidence="3" key="3">
    <citation type="journal article" date="2021" name="bioRxiv">
        <title>Bilateral symmetry of linear streptomycete chromosomes.</title>
        <authorList>
            <person name="Algora-Gallardo L."/>
            <person name="Schniete J.K."/>
            <person name="Mark D.R."/>
            <person name="Hunter I.S."/>
            <person name="Herron P.R."/>
        </authorList>
    </citation>
    <scope>NUCLEOTIDE SEQUENCE</scope>
    <source>
        <strain evidence="3">ATCC 10970</strain>
    </source>
</reference>
<feature type="domain" description="Putative restriction endonuclease" evidence="2">
    <location>
        <begin position="13"/>
        <end position="166"/>
    </location>
</feature>
<keyword evidence="3" id="KW-0540">Nuclease</keyword>
<evidence type="ECO:0000313" key="4">
    <source>
        <dbReference type="Proteomes" id="UP000011074"/>
    </source>
</evidence>
<dbReference type="GeneID" id="66857305"/>
<dbReference type="AlphaFoldDB" id="A0A8A1UWS0"/>
<evidence type="ECO:0000259" key="2">
    <source>
        <dbReference type="Pfam" id="PF05685"/>
    </source>
</evidence>
<dbReference type="RefSeq" id="WP_043980164.1">
    <property type="nucleotide sequence ID" value="NZ_CP048261.1"/>
</dbReference>
<keyword evidence="3" id="KW-0378">Hydrolase</keyword>
<name>A0A8A1UWS0_STRR1</name>